<reference evidence="2" key="1">
    <citation type="submission" date="2020-03" db="EMBL/GenBank/DDBJ databases">
        <title>Genome of Pelagibius litoralis DSM 21314T.</title>
        <authorList>
            <person name="Wang G."/>
        </authorList>
    </citation>
    <scope>NUCLEOTIDE SEQUENCE</scope>
    <source>
        <strain evidence="2">DSM 21314</strain>
    </source>
</reference>
<dbReference type="Proteomes" id="UP000761264">
    <property type="component" value="Unassembled WGS sequence"/>
</dbReference>
<dbReference type="EMBL" id="JAAQPH010000005">
    <property type="protein sequence ID" value="NIA68681.1"/>
    <property type="molecule type" value="Genomic_DNA"/>
</dbReference>
<name>A0A967C6W9_9PROT</name>
<accession>A0A967C6W9</accession>
<proteinExistence type="predicted"/>
<comment type="caution">
    <text evidence="2">The sequence shown here is derived from an EMBL/GenBank/DDBJ whole genome shotgun (WGS) entry which is preliminary data.</text>
</comment>
<dbReference type="RefSeq" id="WP_167223508.1">
    <property type="nucleotide sequence ID" value="NZ_JAAQPH010000005.1"/>
</dbReference>
<organism evidence="2 3">
    <name type="scientific">Pelagibius litoralis</name>
    <dbReference type="NCBI Taxonomy" id="374515"/>
    <lineage>
        <taxon>Bacteria</taxon>
        <taxon>Pseudomonadati</taxon>
        <taxon>Pseudomonadota</taxon>
        <taxon>Alphaproteobacteria</taxon>
        <taxon>Rhodospirillales</taxon>
        <taxon>Rhodovibrionaceae</taxon>
        <taxon>Pelagibius</taxon>
    </lineage>
</organism>
<evidence type="ECO:0000313" key="2">
    <source>
        <dbReference type="EMBL" id="NIA68681.1"/>
    </source>
</evidence>
<dbReference type="AlphaFoldDB" id="A0A967C6W9"/>
<feature type="region of interest" description="Disordered" evidence="1">
    <location>
        <begin position="39"/>
        <end position="61"/>
    </location>
</feature>
<evidence type="ECO:0000313" key="3">
    <source>
        <dbReference type="Proteomes" id="UP000761264"/>
    </source>
</evidence>
<sequence length="61" mass="7025">MDRSMTSNLQQKTDRRRFTRLMAGLGLGVMTLGLSACAGVQSQPRDPNRKPFWERNEQRDD</sequence>
<gene>
    <name evidence="2" type="ORF">HBA54_08760</name>
</gene>
<evidence type="ECO:0000256" key="1">
    <source>
        <dbReference type="SAM" id="MobiDB-lite"/>
    </source>
</evidence>
<keyword evidence="3" id="KW-1185">Reference proteome</keyword>
<protein>
    <submittedName>
        <fullName evidence="2">Uncharacterized protein</fullName>
    </submittedName>
</protein>
<feature type="compositionally biased region" description="Basic and acidic residues" evidence="1">
    <location>
        <begin position="46"/>
        <end position="61"/>
    </location>
</feature>